<dbReference type="STRING" id="118168.MC7420_6653"/>
<feature type="region of interest" description="Disordered" evidence="11">
    <location>
        <begin position="208"/>
        <end position="251"/>
    </location>
</feature>
<dbReference type="GO" id="GO:0005871">
    <property type="term" value="C:kinesin complex"/>
    <property type="evidence" value="ECO:0007669"/>
    <property type="project" value="InterPro"/>
</dbReference>
<keyword evidence="6 10" id="KW-0802">TPR repeat</keyword>
<accession>B4W436</accession>
<feature type="repeat" description="TPR" evidence="10">
    <location>
        <begin position="506"/>
        <end position="539"/>
    </location>
</feature>
<evidence type="ECO:0000256" key="4">
    <source>
        <dbReference type="ARBA" id="ARBA00022701"/>
    </source>
</evidence>
<keyword evidence="5" id="KW-0677">Repeat</keyword>
<evidence type="ECO:0000256" key="6">
    <source>
        <dbReference type="ARBA" id="ARBA00022803"/>
    </source>
</evidence>
<dbReference type="PANTHER" id="PTHR45783:SF3">
    <property type="entry name" value="KINESIN LIGHT CHAIN"/>
    <property type="match status" value="1"/>
</dbReference>
<dbReference type="InterPro" id="IPR011990">
    <property type="entry name" value="TPR-like_helical_dom_sf"/>
</dbReference>
<dbReference type="GO" id="GO:0005737">
    <property type="term" value="C:cytoplasm"/>
    <property type="evidence" value="ECO:0007669"/>
    <property type="project" value="TreeGrafter"/>
</dbReference>
<reference evidence="12 13" key="1">
    <citation type="submission" date="2008-07" db="EMBL/GenBank/DDBJ databases">
        <authorList>
            <person name="Tandeau de Marsac N."/>
            <person name="Ferriera S."/>
            <person name="Johnson J."/>
            <person name="Kravitz S."/>
            <person name="Beeson K."/>
            <person name="Sutton G."/>
            <person name="Rogers Y.-H."/>
            <person name="Friedman R."/>
            <person name="Frazier M."/>
            <person name="Venter J.C."/>
        </authorList>
    </citation>
    <scope>NUCLEOTIDE SEQUENCE [LARGE SCALE GENOMIC DNA]</scope>
    <source>
        <strain evidence="12 13">PCC 7420</strain>
    </source>
</reference>
<dbReference type="AlphaFoldDB" id="B4W436"/>
<dbReference type="SMART" id="SM00028">
    <property type="entry name" value="TPR"/>
    <property type="match status" value="5"/>
</dbReference>
<dbReference type="InterPro" id="IPR019734">
    <property type="entry name" value="TPR_rpt"/>
</dbReference>
<dbReference type="PRINTS" id="PR00381">
    <property type="entry name" value="KINESINLIGHT"/>
</dbReference>
<evidence type="ECO:0000256" key="7">
    <source>
        <dbReference type="ARBA" id="ARBA00023054"/>
    </source>
</evidence>
<keyword evidence="9" id="KW-0206">Cytoskeleton</keyword>
<dbReference type="PROSITE" id="PS50005">
    <property type="entry name" value="TPR"/>
    <property type="match status" value="2"/>
</dbReference>
<evidence type="ECO:0000256" key="10">
    <source>
        <dbReference type="PROSITE-ProRule" id="PRU00339"/>
    </source>
</evidence>
<proteinExistence type="inferred from homology"/>
<evidence type="ECO:0000256" key="1">
    <source>
        <dbReference type="ARBA" id="ARBA00004245"/>
    </source>
</evidence>
<dbReference type="EMBL" id="DS989877">
    <property type="protein sequence ID" value="EDX71053.1"/>
    <property type="molecule type" value="Genomic_DNA"/>
</dbReference>
<dbReference type="GO" id="GO:0005874">
    <property type="term" value="C:microtubule"/>
    <property type="evidence" value="ECO:0007669"/>
    <property type="project" value="UniProtKB-KW"/>
</dbReference>
<dbReference type="Gene3D" id="1.25.40.10">
    <property type="entry name" value="Tetratricopeptide repeat domain"/>
    <property type="match status" value="2"/>
</dbReference>
<evidence type="ECO:0000256" key="9">
    <source>
        <dbReference type="ARBA" id="ARBA00023212"/>
    </source>
</evidence>
<evidence type="ECO:0000256" key="3">
    <source>
        <dbReference type="ARBA" id="ARBA00022490"/>
    </source>
</evidence>
<evidence type="ECO:0000256" key="2">
    <source>
        <dbReference type="ARBA" id="ARBA00009622"/>
    </source>
</evidence>
<dbReference type="SUPFAM" id="SSF48452">
    <property type="entry name" value="TPR-like"/>
    <property type="match status" value="1"/>
</dbReference>
<keyword evidence="3" id="KW-0963">Cytoplasm</keyword>
<dbReference type="PROSITE" id="PS50293">
    <property type="entry name" value="TPR_REGION"/>
    <property type="match status" value="1"/>
</dbReference>
<evidence type="ECO:0000313" key="13">
    <source>
        <dbReference type="Proteomes" id="UP000003835"/>
    </source>
</evidence>
<name>B4W436_9CYAN</name>
<sequence length="614" mass="69975">MQQPDQGGKGNQSPDVLSPEQAWKLLTALVGKERMLQDRGAQKVVPLLCEWLGYLSLGIELVGRYLAKHPDMSLTDMLKRLEAQHPDAASQPPSQPTLQWGINTILEWVWRELNPLTQQVGQLLSLFAPTLWRWQWLDYASDFLYWKQADLDQAQTQLYQWRLIETVQNRRGCYTVQPLIREFFRKKLETLDAPTVFVSHPPFPFPPKASSKPISQSPQPDTQSSLPKQLSHDDSASQTPPPREWSSFLSPYPDVPGSGEDCLIEQQLYFPITNSTCSCQPDKPHIANSGVSQKSKNKAPPLIKLQADDFRQAFTAILIELVQQIPDHPTREQITFLEEILPHIQEIAHTLESAVRDEDLLCLFDSLGKFSKGQGLTDLLWLFDRLGRFYQHQGVGNQAESWFQRCVSIAQAAFGEEHLDVATSLNNLAGLYYTQGRYSEAELFYLQALEVRKHLLGNHHLDVATSLNNLAGLYYAQNRYSEAEPLYLQVLEVRKSLLGNCHLDVASSLNNLGLLYYAQGRYSEAEPLYLQALEMRKRLLGNCHPAVATSINNLAGLYSSQKRYRDAESLLVQALSLSEQHLGDDHPNTAIFRKNLSILRTHKTANRHWWQWLW</sequence>
<dbReference type="Pfam" id="PF13424">
    <property type="entry name" value="TPR_12"/>
    <property type="match status" value="2"/>
</dbReference>
<dbReference type="GO" id="GO:0007018">
    <property type="term" value="P:microtubule-based movement"/>
    <property type="evidence" value="ECO:0007669"/>
    <property type="project" value="TreeGrafter"/>
</dbReference>
<feature type="repeat" description="TPR" evidence="10">
    <location>
        <begin position="422"/>
        <end position="455"/>
    </location>
</feature>
<comment type="subcellular location">
    <subcellularLocation>
        <location evidence="1">Cytoplasm</location>
        <location evidence="1">Cytoskeleton</location>
    </subcellularLocation>
</comment>
<dbReference type="Proteomes" id="UP000003835">
    <property type="component" value="Unassembled WGS sequence"/>
</dbReference>
<feature type="compositionally biased region" description="Polar residues" evidence="11">
    <location>
        <begin position="214"/>
        <end position="228"/>
    </location>
</feature>
<dbReference type="eggNOG" id="COG0457">
    <property type="taxonomic scope" value="Bacteria"/>
</dbReference>
<keyword evidence="8" id="KW-0505">Motor protein</keyword>
<evidence type="ECO:0000256" key="11">
    <source>
        <dbReference type="SAM" id="MobiDB-lite"/>
    </source>
</evidence>
<organism evidence="12 13">
    <name type="scientific">Coleofasciculus chthonoplastes PCC 7420</name>
    <dbReference type="NCBI Taxonomy" id="118168"/>
    <lineage>
        <taxon>Bacteria</taxon>
        <taxon>Bacillati</taxon>
        <taxon>Cyanobacteriota</taxon>
        <taxon>Cyanophyceae</taxon>
        <taxon>Coleofasciculales</taxon>
        <taxon>Coleofasciculaceae</taxon>
        <taxon>Coleofasciculus</taxon>
    </lineage>
</organism>
<evidence type="ECO:0000256" key="8">
    <source>
        <dbReference type="ARBA" id="ARBA00023175"/>
    </source>
</evidence>
<dbReference type="GO" id="GO:0019894">
    <property type="term" value="F:kinesin binding"/>
    <property type="evidence" value="ECO:0007669"/>
    <property type="project" value="TreeGrafter"/>
</dbReference>
<keyword evidence="7" id="KW-0175">Coiled coil</keyword>
<evidence type="ECO:0000256" key="5">
    <source>
        <dbReference type="ARBA" id="ARBA00022737"/>
    </source>
</evidence>
<keyword evidence="13" id="KW-1185">Reference proteome</keyword>
<dbReference type="InterPro" id="IPR002151">
    <property type="entry name" value="Kinesin_light"/>
</dbReference>
<keyword evidence="4" id="KW-0493">Microtubule</keyword>
<dbReference type="PANTHER" id="PTHR45783">
    <property type="entry name" value="KINESIN LIGHT CHAIN"/>
    <property type="match status" value="1"/>
</dbReference>
<protein>
    <submittedName>
        <fullName evidence="12">Tetratricopeptide repeat family</fullName>
    </submittedName>
</protein>
<dbReference type="HOGENOM" id="CLU_000288_125_8_3"/>
<comment type="similarity">
    <text evidence="2">Belongs to the kinesin light chain family.</text>
</comment>
<gene>
    <name evidence="12" type="ORF">MC7420_6653</name>
</gene>
<dbReference type="Pfam" id="PF13374">
    <property type="entry name" value="TPR_10"/>
    <property type="match status" value="1"/>
</dbReference>
<evidence type="ECO:0000313" key="12">
    <source>
        <dbReference type="EMBL" id="EDX71053.1"/>
    </source>
</evidence>
<dbReference type="RefSeq" id="WP_006106149.1">
    <property type="nucleotide sequence ID" value="NZ_DS989877.1"/>
</dbReference>